<dbReference type="InterPro" id="IPR050767">
    <property type="entry name" value="Sel1_AlgK"/>
</dbReference>
<evidence type="ECO:0000313" key="2">
    <source>
        <dbReference type="Proteomes" id="UP001211015"/>
    </source>
</evidence>
<dbReference type="Gene3D" id="1.25.40.10">
    <property type="entry name" value="Tetratricopeptide repeat domain"/>
    <property type="match status" value="4"/>
</dbReference>
<dbReference type="AlphaFoldDB" id="A0AAW6E9U8"/>
<gene>
    <name evidence="1" type="primary">mobL</name>
    <name evidence="1" type="ORF">PNU62_12820</name>
</gene>
<dbReference type="InterPro" id="IPR011990">
    <property type="entry name" value="TPR-like_helical_dom_sf"/>
</dbReference>
<dbReference type="EMBL" id="JAQMLV010000022">
    <property type="protein sequence ID" value="MDB8745903.1"/>
    <property type="molecule type" value="Genomic_DNA"/>
</dbReference>
<dbReference type="SMART" id="SM00671">
    <property type="entry name" value="SEL1"/>
    <property type="match status" value="14"/>
</dbReference>
<accession>A0AAW6E9U8</accession>
<dbReference type="PANTHER" id="PTHR11102:SF160">
    <property type="entry name" value="ERAD-ASSOCIATED E3 UBIQUITIN-PROTEIN LIGASE COMPONENT HRD3"/>
    <property type="match status" value="1"/>
</dbReference>
<protein>
    <submittedName>
        <fullName evidence="1">Relaxase MobL</fullName>
    </submittedName>
</protein>
<organism evidence="1 2">
    <name type="scientific">Ruminococcus bicirculans</name>
    <name type="common">ex Wegman et al. 2014</name>
    <dbReference type="NCBI Taxonomy" id="1160721"/>
    <lineage>
        <taxon>Bacteria</taxon>
        <taxon>Bacillati</taxon>
        <taxon>Bacillota</taxon>
        <taxon>Clostridia</taxon>
        <taxon>Eubacteriales</taxon>
        <taxon>Oscillospiraceae</taxon>
        <taxon>Ruminococcus</taxon>
    </lineage>
</organism>
<dbReference type="InterPro" id="IPR006597">
    <property type="entry name" value="Sel1-like"/>
</dbReference>
<sequence>MSTPAVVFSLGFTYDWAIGGYDFLEYMDRPEAFDKTRHLNDEYKDFIDYMSNSEKSDGLFNAQSDLLTESDKEKYRQLETVSRDAGCPKYYGVVSFDNNFLIENGLMTSDGKLDVHGIKELGREGINAMISTSNKLDNDNVYWTGAIHTNTDNIHIHFSICEYERREDRCKVYRDKDCIEVKAFDKLKSKIVNRVLGSDYSRQLTELERESIKPALSSGYGGCAEQLIRLADKLPSEGGWQYGRPKMRAYRDDIDKTVDAVIASDQKLSGLWKQYNEMLDSRTEYLRKIYGEGERHLYATFKPNRLADFHKELGNQLLNDLAPLTEQLCASALPQAHPSENENSEQFLPPRYEADTGVIMDIPEYSQPNSFDEEYYNSLYASMDAHPSENENNEQFLQPQYEADIGAITGIPEYPPPNSFDEEYYNSLYASMDAHPPENGMWFDEPPIIEANLYPYPQEFHPSEKETEASLRIEWSDRYKQALDLMYGSRTADGKELPKDLPAALELLRQESDSGNVLATYDLGKLYHIMSDENNDHTSLSEQNYKAALDGFQKLLDKQTSGWQHSYICYRVGKMYDKGLGTVQDYKAAREYYEKAGENRFAYFSLGNMYKFGSGVEVDMTMAVSYYEKSLACKGDMPFASYALGQAYELGQGVKADEQKAAQHYTQALTGFTAIYEKSHEDSISYRLGTMYLKGKGTDVDLAKAEKYLLESADNGNNQAQYQLGKLRLAQDRIDEAEQLFIKSAEKGNVYSAFSLGRIYMTEEKRDDSKAEQFLKQYLAGSDDKLGIGEYALGKLYLSQDHIDEAEQLFIKSAEKGNAYSAFSLGRIYMTEEKRDDSKAEQFLKQYLTGSDDELGIGEYALGKLYLSQDRIDEAEQLFIKSAEKGNAYSAFSLGRIYMTEEKRDDSKAEQFLKQYLAGSDDELGIGEYALGKLYLSQDRIDEAEQLFISSSEKENLYASYKLGKLYLTDRKLDYTKAVKYLKPCADKADNEYAQYALGCIYLKKEHYDRKLAEKYLLESSGHNNSSAQLKLALMYREEQKYRQSDYWMRLAALNGNEYAQKILAERHEQIRMKLHLGATANSVMRRVCSNMQTKAQQLLAQVERDEQEQKYKQAISQTYSR</sequence>
<dbReference type="RefSeq" id="WP_195389052.1">
    <property type="nucleotide sequence ID" value="NZ_JADNGL010000021.1"/>
</dbReference>
<name>A0AAW6E9U8_9FIRM</name>
<proteinExistence type="predicted"/>
<dbReference type="Pfam" id="PF08238">
    <property type="entry name" value="Sel1"/>
    <property type="match status" value="10"/>
</dbReference>
<dbReference type="Pfam" id="PF18555">
    <property type="entry name" value="MobL"/>
    <property type="match status" value="1"/>
</dbReference>
<dbReference type="Proteomes" id="UP001211015">
    <property type="component" value="Unassembled WGS sequence"/>
</dbReference>
<dbReference type="InterPro" id="IPR041073">
    <property type="entry name" value="MobL"/>
</dbReference>
<reference evidence="1" key="1">
    <citation type="submission" date="2023-01" db="EMBL/GenBank/DDBJ databases">
        <title>Human gut microbiome strain richness.</title>
        <authorList>
            <person name="Chen-Liaw A."/>
        </authorList>
    </citation>
    <scope>NUCLEOTIDE SEQUENCE</scope>
    <source>
        <strain evidence="1">1001275st1_F4_1001275B_160808</strain>
    </source>
</reference>
<dbReference type="PANTHER" id="PTHR11102">
    <property type="entry name" value="SEL-1-LIKE PROTEIN"/>
    <property type="match status" value="1"/>
</dbReference>
<dbReference type="SUPFAM" id="SSF81901">
    <property type="entry name" value="HCP-like"/>
    <property type="match status" value="3"/>
</dbReference>
<comment type="caution">
    <text evidence="1">The sequence shown here is derived from an EMBL/GenBank/DDBJ whole genome shotgun (WGS) entry which is preliminary data.</text>
</comment>
<evidence type="ECO:0000313" key="1">
    <source>
        <dbReference type="EMBL" id="MDB8745903.1"/>
    </source>
</evidence>